<dbReference type="AlphaFoldDB" id="H2YFR5"/>
<protein>
    <recommendedName>
        <fullName evidence="10">Dynein axonemal assembly factor 4</fullName>
    </recommendedName>
</protein>
<dbReference type="PROSITE" id="PS51203">
    <property type="entry name" value="CS"/>
    <property type="match status" value="1"/>
</dbReference>
<name>H2YFR5_CIOSA</name>
<keyword evidence="6" id="KW-0524">Neurogenesis</keyword>
<dbReference type="Ensembl" id="ENSCSAVT00000004226.1">
    <property type="protein sequence ID" value="ENSCSAVP00000004163.1"/>
    <property type="gene ID" value="ENSCSAVG00000002451.1"/>
</dbReference>
<dbReference type="InParanoid" id="H2YFR5"/>
<dbReference type="OMA" id="ELAAWHF"/>
<evidence type="ECO:0000313" key="16">
    <source>
        <dbReference type="Proteomes" id="UP000007875"/>
    </source>
</evidence>
<evidence type="ECO:0000256" key="5">
    <source>
        <dbReference type="ARBA" id="ARBA00022803"/>
    </source>
</evidence>
<organism evidence="15 16">
    <name type="scientific">Ciona savignyi</name>
    <name type="common">Pacific transparent sea squirt</name>
    <dbReference type="NCBI Taxonomy" id="51511"/>
    <lineage>
        <taxon>Eukaryota</taxon>
        <taxon>Metazoa</taxon>
        <taxon>Chordata</taxon>
        <taxon>Tunicata</taxon>
        <taxon>Ascidiacea</taxon>
        <taxon>Phlebobranchia</taxon>
        <taxon>Cionidae</taxon>
        <taxon>Ciona</taxon>
    </lineage>
</organism>
<dbReference type="InterPro" id="IPR008978">
    <property type="entry name" value="HSP20-like_chaperone"/>
</dbReference>
<evidence type="ECO:0000313" key="15">
    <source>
        <dbReference type="Ensembl" id="ENSCSAVP00000004163.1"/>
    </source>
</evidence>
<evidence type="ECO:0000256" key="2">
    <source>
        <dbReference type="ARBA" id="ARBA00004487"/>
    </source>
</evidence>
<dbReference type="GO" id="GO:0003341">
    <property type="term" value="P:cilium movement"/>
    <property type="evidence" value="ECO:0007669"/>
    <property type="project" value="InterPro"/>
</dbReference>
<dbReference type="GO" id="GO:0043005">
    <property type="term" value="C:neuron projection"/>
    <property type="evidence" value="ECO:0007669"/>
    <property type="project" value="UniProtKB-SubCell"/>
</dbReference>
<dbReference type="GO" id="GO:0007399">
    <property type="term" value="P:nervous system development"/>
    <property type="evidence" value="ECO:0007669"/>
    <property type="project" value="UniProtKB-KW"/>
</dbReference>
<evidence type="ECO:0000256" key="9">
    <source>
        <dbReference type="ARBA" id="ARBA00024190"/>
    </source>
</evidence>
<reference evidence="16" key="1">
    <citation type="submission" date="2003-08" db="EMBL/GenBank/DDBJ databases">
        <authorList>
            <person name="Birren B."/>
            <person name="Nusbaum C."/>
            <person name="Abebe A."/>
            <person name="Abouelleil A."/>
            <person name="Adekoya E."/>
            <person name="Ait-zahra M."/>
            <person name="Allen N."/>
            <person name="Allen T."/>
            <person name="An P."/>
            <person name="Anderson M."/>
            <person name="Anderson S."/>
            <person name="Arachchi H."/>
            <person name="Armbruster J."/>
            <person name="Bachantsang P."/>
            <person name="Baldwin J."/>
            <person name="Barry A."/>
            <person name="Bayul T."/>
            <person name="Blitshsteyn B."/>
            <person name="Bloom T."/>
            <person name="Blye J."/>
            <person name="Boguslavskiy L."/>
            <person name="Borowsky M."/>
            <person name="Boukhgalter B."/>
            <person name="Brunache A."/>
            <person name="Butler J."/>
            <person name="Calixte N."/>
            <person name="Calvo S."/>
            <person name="Camarata J."/>
            <person name="Campo K."/>
            <person name="Chang J."/>
            <person name="Cheshatsang Y."/>
            <person name="Citroen M."/>
            <person name="Collymore A."/>
            <person name="Considine T."/>
            <person name="Cook A."/>
            <person name="Cooke P."/>
            <person name="Corum B."/>
            <person name="Cuomo C."/>
            <person name="David R."/>
            <person name="Dawoe T."/>
            <person name="Degray S."/>
            <person name="Dodge S."/>
            <person name="Dooley K."/>
            <person name="Dorje P."/>
            <person name="Dorjee K."/>
            <person name="Dorris L."/>
            <person name="Duffey N."/>
            <person name="Dupes A."/>
            <person name="Elkins T."/>
            <person name="Engels R."/>
            <person name="Erickson J."/>
            <person name="Farina A."/>
            <person name="Faro S."/>
            <person name="Ferreira P."/>
            <person name="Fischer H."/>
            <person name="Fitzgerald M."/>
            <person name="Foley K."/>
            <person name="Gage D."/>
            <person name="Galagan J."/>
            <person name="Gearin G."/>
            <person name="Gnerre S."/>
            <person name="Gnirke A."/>
            <person name="Goyette A."/>
            <person name="Graham J."/>
            <person name="Grandbois E."/>
            <person name="Gyaltsen K."/>
            <person name="Hafez N."/>
            <person name="Hagopian D."/>
            <person name="Hagos B."/>
            <person name="Hall J."/>
            <person name="Hatcher B."/>
            <person name="Heller A."/>
            <person name="Higgins H."/>
            <person name="Honan T."/>
            <person name="Horn A."/>
            <person name="Houde N."/>
            <person name="Hughes L."/>
            <person name="Hulme W."/>
            <person name="Husby E."/>
            <person name="Iliev I."/>
            <person name="Jaffe D."/>
            <person name="Jones C."/>
            <person name="Kamal M."/>
            <person name="Kamat A."/>
            <person name="Kamvysselis M."/>
            <person name="Karlsson E."/>
            <person name="Kells C."/>
            <person name="Kieu A."/>
            <person name="Kisner P."/>
            <person name="Kodira C."/>
            <person name="Kulbokas E."/>
            <person name="Labutti K."/>
            <person name="Lama D."/>
            <person name="Landers T."/>
            <person name="Leger J."/>
            <person name="Levine S."/>
            <person name="Lewis D."/>
            <person name="Lewis T."/>
            <person name="Lindblad-toh K."/>
            <person name="Liu X."/>
            <person name="Lokyitsang T."/>
            <person name="Lokyitsang Y."/>
            <person name="Lucien O."/>
            <person name="Lui A."/>
            <person name="Ma L.J."/>
            <person name="Mabbitt R."/>
            <person name="Macdonald J."/>
            <person name="Maclean C."/>
            <person name="Major J."/>
            <person name="Manning J."/>
            <person name="Marabella R."/>
            <person name="Maru K."/>
            <person name="Matthews C."/>
            <person name="Mauceli E."/>
            <person name="Mccarthy M."/>
            <person name="Mcdonough S."/>
            <person name="Mcghee T."/>
            <person name="Meldrim J."/>
            <person name="Meneus L."/>
            <person name="Mesirov J."/>
            <person name="Mihalev A."/>
            <person name="Mihova T."/>
            <person name="Mikkelsen T."/>
            <person name="Mlenga V."/>
            <person name="Moru K."/>
            <person name="Mozes J."/>
            <person name="Mulrain L."/>
            <person name="Munson G."/>
            <person name="Naylor J."/>
            <person name="Newes C."/>
            <person name="Nguyen C."/>
            <person name="Nguyen N."/>
            <person name="Nguyen T."/>
            <person name="Nicol R."/>
            <person name="Nielsen C."/>
            <person name="Nizzari M."/>
            <person name="Norbu C."/>
            <person name="Norbu N."/>
            <person name="O'donnell P."/>
            <person name="Okoawo O."/>
            <person name="O'leary S."/>
            <person name="Omotosho B."/>
            <person name="O'neill K."/>
            <person name="Osman S."/>
            <person name="Parker S."/>
            <person name="Perrin D."/>
            <person name="Phunkhang P."/>
            <person name="Piqani B."/>
            <person name="Purcell S."/>
            <person name="Rachupka T."/>
            <person name="Ramasamy U."/>
            <person name="Rameau R."/>
            <person name="Ray V."/>
            <person name="Raymond C."/>
            <person name="Retta R."/>
            <person name="Richardson S."/>
            <person name="Rise C."/>
            <person name="Rodriguez J."/>
            <person name="Rogers J."/>
            <person name="Rogov P."/>
            <person name="Rutman M."/>
            <person name="Schupbach R."/>
            <person name="Seaman C."/>
            <person name="Settipalli S."/>
            <person name="Sharpe T."/>
            <person name="Sheridan J."/>
            <person name="Sherpa N."/>
            <person name="Shi J."/>
            <person name="Smirnov S."/>
            <person name="Smith C."/>
            <person name="Sougnez C."/>
            <person name="Spencer B."/>
            <person name="Stalker J."/>
            <person name="Stange-thomann N."/>
            <person name="Stavropoulos S."/>
            <person name="Stetson K."/>
            <person name="Stone C."/>
            <person name="Stone S."/>
            <person name="Stubbs M."/>
            <person name="Talamas J."/>
            <person name="Tchuinga P."/>
            <person name="Tenzing P."/>
            <person name="Tesfaye S."/>
            <person name="Theodore J."/>
            <person name="Thoulutsang Y."/>
            <person name="Topham K."/>
            <person name="Towey S."/>
            <person name="Tsamla T."/>
            <person name="Tsomo N."/>
            <person name="Vallee D."/>
            <person name="Vassiliev H."/>
            <person name="Venkataraman V."/>
            <person name="Vinson J."/>
            <person name="Vo A."/>
            <person name="Wade C."/>
            <person name="Wang S."/>
            <person name="Wangchuk T."/>
            <person name="Wangdi T."/>
            <person name="Whittaker C."/>
            <person name="Wilkinson J."/>
            <person name="Wu Y."/>
            <person name="Wyman D."/>
            <person name="Yadav S."/>
            <person name="Yang S."/>
            <person name="Yang X."/>
            <person name="Yeager S."/>
            <person name="Yee E."/>
            <person name="Young G."/>
            <person name="Zainoun J."/>
            <person name="Zembeck L."/>
            <person name="Zimmer A."/>
            <person name="Zody M."/>
            <person name="Lander E."/>
        </authorList>
    </citation>
    <scope>NUCLEOTIDE SEQUENCE [LARGE SCALE GENOMIC DNA]</scope>
</reference>
<keyword evidence="4" id="KW-0677">Repeat</keyword>
<dbReference type="InterPro" id="IPR037894">
    <property type="entry name" value="CS_DYX1C1"/>
</dbReference>
<evidence type="ECO:0000256" key="10">
    <source>
        <dbReference type="ARBA" id="ARBA00024430"/>
    </source>
</evidence>
<dbReference type="InterPro" id="IPR052004">
    <property type="entry name" value="Dynein_assembly_factor_4"/>
</dbReference>
<dbReference type="Gene3D" id="1.25.40.10">
    <property type="entry name" value="Tetratricopeptide repeat domain"/>
    <property type="match status" value="1"/>
</dbReference>
<evidence type="ECO:0000256" key="12">
    <source>
        <dbReference type="SAM" id="Coils"/>
    </source>
</evidence>
<dbReference type="InterPro" id="IPR011990">
    <property type="entry name" value="TPR-like_helical_dom_sf"/>
</dbReference>
<proteinExistence type="predicted"/>
<evidence type="ECO:0000259" key="14">
    <source>
        <dbReference type="PROSITE" id="PS51203"/>
    </source>
</evidence>
<dbReference type="Gene3D" id="2.60.40.790">
    <property type="match status" value="1"/>
</dbReference>
<feature type="repeat" description="TPR" evidence="11">
    <location>
        <begin position="364"/>
        <end position="397"/>
    </location>
</feature>
<keyword evidence="12" id="KW-0175">Coiled coil</keyword>
<comment type="subcellular location">
    <subcellularLocation>
        <location evidence="2">Cell projection</location>
        <location evidence="2">Neuron projection</location>
    </subcellularLocation>
    <subcellularLocation>
        <location evidence="9">Dynein axonemal particle</location>
    </subcellularLocation>
    <subcellularLocation>
        <location evidence="1">Nucleus</location>
    </subcellularLocation>
</comment>
<dbReference type="FunFam" id="1.25.40.10:FF:000176">
    <property type="entry name" value="dynein assembly factor 4, axonemal isoform X1"/>
    <property type="match status" value="1"/>
</dbReference>
<dbReference type="STRING" id="51511.ENSCSAVP00000004163"/>
<dbReference type="Proteomes" id="UP000007875">
    <property type="component" value="Unassembled WGS sequence"/>
</dbReference>
<evidence type="ECO:0000256" key="3">
    <source>
        <dbReference type="ARBA" id="ARBA00022490"/>
    </source>
</evidence>
<dbReference type="GeneTree" id="ENSGT00390000004930"/>
<reference evidence="15" key="3">
    <citation type="submission" date="2025-09" db="UniProtKB">
        <authorList>
            <consortium name="Ensembl"/>
        </authorList>
    </citation>
    <scope>IDENTIFICATION</scope>
</reference>
<evidence type="ECO:0000256" key="8">
    <source>
        <dbReference type="ARBA" id="ARBA00023273"/>
    </source>
</evidence>
<dbReference type="InterPro" id="IPR007052">
    <property type="entry name" value="CS_dom"/>
</dbReference>
<keyword evidence="3" id="KW-0963">Cytoplasm</keyword>
<dbReference type="Pfam" id="PF00515">
    <property type="entry name" value="TPR_1"/>
    <property type="match status" value="1"/>
</dbReference>
<keyword evidence="5 11" id="KW-0802">TPR repeat</keyword>
<dbReference type="GO" id="GO:0036159">
    <property type="term" value="P:inner dynein arm assembly"/>
    <property type="evidence" value="ECO:0007669"/>
    <property type="project" value="TreeGrafter"/>
</dbReference>
<reference evidence="15" key="2">
    <citation type="submission" date="2025-08" db="UniProtKB">
        <authorList>
            <consortium name="Ensembl"/>
        </authorList>
    </citation>
    <scope>IDENTIFICATION</scope>
</reference>
<evidence type="ECO:0000256" key="1">
    <source>
        <dbReference type="ARBA" id="ARBA00004123"/>
    </source>
</evidence>
<accession>H2YFR5</accession>
<dbReference type="GO" id="GO:0005634">
    <property type="term" value="C:nucleus"/>
    <property type="evidence" value="ECO:0007669"/>
    <property type="project" value="UniProtKB-SubCell"/>
</dbReference>
<keyword evidence="16" id="KW-1185">Reference proteome</keyword>
<dbReference type="CDD" id="cd06469">
    <property type="entry name" value="p23_DYX1C1_like"/>
    <property type="match status" value="1"/>
</dbReference>
<evidence type="ECO:0000256" key="13">
    <source>
        <dbReference type="SAM" id="MobiDB-lite"/>
    </source>
</evidence>
<dbReference type="PANTHER" id="PTHR46492">
    <property type="entry name" value="DYNEIN ASSEMBLY FACTOR 4, AXONEMAL"/>
    <property type="match status" value="1"/>
</dbReference>
<feature type="region of interest" description="Disordered" evidence="13">
    <location>
        <begin position="249"/>
        <end position="284"/>
    </location>
</feature>
<evidence type="ECO:0000256" key="4">
    <source>
        <dbReference type="ARBA" id="ARBA00022737"/>
    </source>
</evidence>
<dbReference type="SMART" id="SM00028">
    <property type="entry name" value="TPR"/>
    <property type="match status" value="3"/>
</dbReference>
<keyword evidence="7" id="KW-0539">Nucleus</keyword>
<dbReference type="PROSITE" id="PS50005">
    <property type="entry name" value="TPR"/>
    <property type="match status" value="1"/>
</dbReference>
<evidence type="ECO:0000256" key="11">
    <source>
        <dbReference type="PROSITE-ProRule" id="PRU00339"/>
    </source>
</evidence>
<dbReference type="GO" id="GO:0120293">
    <property type="term" value="C:dynein axonemal particle"/>
    <property type="evidence" value="ECO:0007669"/>
    <property type="project" value="UniProtKB-SubCell"/>
</dbReference>
<dbReference type="GO" id="GO:0036158">
    <property type="term" value="P:outer dynein arm assembly"/>
    <property type="evidence" value="ECO:0007669"/>
    <property type="project" value="TreeGrafter"/>
</dbReference>
<feature type="compositionally biased region" description="Basic and acidic residues" evidence="13">
    <location>
        <begin position="268"/>
        <end position="284"/>
    </location>
</feature>
<sequence length="416" mass="47395">MPIIVKDYKWSETKEQLYITVPLKGAKASNVDLLCTPEFVKASYPPFLFEAVLYAPVNDEKSSAKIRDGCVFFTLVKETPEIWGEILTSQANDKAFWFKKKQEAIAYDEERIKNSTVERSGIKEENKKFALKQMMQLEEQGRSKIELEKETERVNAADEMNKWKEQKRREAENEKIKLLKEYENKMKLEAAKPAAIIDDSPADEKSRVENVKTNGEGKSAVVGKKRVESKFGPRKAGKIAVNFTPRVFPTPQRESKAQEEDEWLQKQADARKRMSVDNQDLAEHEKDPDWLKDKGAQLFSAGDYLAAVNAYNLAIKIQPKAPILFLNRSACHLKVRNLFKAAEDCSTALDLMQPAVDSNSKGRLKAHLRRAVAYHGLELYVEALMDYEAALKIDPHNNNIVEDANKLRELIQSSDL</sequence>
<evidence type="ECO:0000256" key="7">
    <source>
        <dbReference type="ARBA" id="ARBA00023242"/>
    </source>
</evidence>
<feature type="coiled-coil region" evidence="12">
    <location>
        <begin position="153"/>
        <end position="188"/>
    </location>
</feature>
<dbReference type="SUPFAM" id="SSF48452">
    <property type="entry name" value="TPR-like"/>
    <property type="match status" value="1"/>
</dbReference>
<dbReference type="HOGENOM" id="CLU_029084_0_0_1"/>
<evidence type="ECO:0000256" key="6">
    <source>
        <dbReference type="ARBA" id="ARBA00022902"/>
    </source>
</evidence>
<dbReference type="Pfam" id="PF04969">
    <property type="entry name" value="CS"/>
    <property type="match status" value="1"/>
</dbReference>
<dbReference type="InterPro" id="IPR019734">
    <property type="entry name" value="TPR_rpt"/>
</dbReference>
<dbReference type="eggNOG" id="KOG1124">
    <property type="taxonomic scope" value="Eukaryota"/>
</dbReference>
<dbReference type="SUPFAM" id="SSF49764">
    <property type="entry name" value="HSP20-like chaperones"/>
    <property type="match status" value="1"/>
</dbReference>
<keyword evidence="8" id="KW-0966">Cell projection</keyword>
<dbReference type="PANTHER" id="PTHR46492:SF1">
    <property type="entry name" value="DYNEIN AXONEMAL ASSEMBLY FACTOR 4"/>
    <property type="match status" value="1"/>
</dbReference>
<feature type="domain" description="CS" evidence="14">
    <location>
        <begin position="3"/>
        <end position="88"/>
    </location>
</feature>